<keyword evidence="1" id="KW-0472">Membrane</keyword>
<evidence type="ECO:0000256" key="1">
    <source>
        <dbReference type="SAM" id="Phobius"/>
    </source>
</evidence>
<sequence>MTEARYEDLPRASRRRLLRRAVLRPALTVTCILGLYFAAPSADRFTAGTALMLGGGLLLLAGIIAWQTRAISRSPYPRLRAIETLALAVPAFLVLFAAAYFLMGDSDPSAFSERMSRTDALYFTITVFATVGFGDIVPRSDPARILTMVQMLGNLVVLGLVVQIVLDAVKRGLRRRADGAAEE</sequence>
<dbReference type="EMBL" id="JAAKZV010000003">
    <property type="protein sequence ID" value="NGN62632.1"/>
    <property type="molecule type" value="Genomic_DNA"/>
</dbReference>
<proteinExistence type="predicted"/>
<keyword evidence="3" id="KW-0406">Ion transport</keyword>
<evidence type="ECO:0000313" key="4">
    <source>
        <dbReference type="Proteomes" id="UP000481583"/>
    </source>
</evidence>
<dbReference type="AlphaFoldDB" id="A0A6G4TS75"/>
<gene>
    <name evidence="3" type="ORF">G5C51_01765</name>
</gene>
<keyword evidence="1" id="KW-1133">Transmembrane helix</keyword>
<feature type="transmembrane region" description="Helical" evidence="1">
    <location>
        <begin position="45"/>
        <end position="67"/>
    </location>
</feature>
<protein>
    <submittedName>
        <fullName evidence="3">Two pore domain potassium channel family protein</fullName>
    </submittedName>
</protein>
<comment type="caution">
    <text evidence="3">The sequence shown here is derived from an EMBL/GenBank/DDBJ whole genome shotgun (WGS) entry which is preliminary data.</text>
</comment>
<feature type="transmembrane region" description="Helical" evidence="1">
    <location>
        <begin position="21"/>
        <end position="39"/>
    </location>
</feature>
<dbReference type="Proteomes" id="UP000481583">
    <property type="component" value="Unassembled WGS sequence"/>
</dbReference>
<accession>A0A6G4TS75</accession>
<feature type="domain" description="Potassium channel" evidence="2">
    <location>
        <begin position="92"/>
        <end position="169"/>
    </location>
</feature>
<name>A0A6G4TS75_9ACTN</name>
<dbReference type="SUPFAM" id="SSF81324">
    <property type="entry name" value="Voltage-gated potassium channels"/>
    <property type="match status" value="1"/>
</dbReference>
<reference evidence="3 4" key="1">
    <citation type="submission" date="2020-02" db="EMBL/GenBank/DDBJ databases">
        <title>Whole-genome analyses of novel actinobacteria.</title>
        <authorList>
            <person name="Sahin N."/>
        </authorList>
    </citation>
    <scope>NUCLEOTIDE SEQUENCE [LARGE SCALE GENOMIC DNA]</scope>
    <source>
        <strain evidence="3 4">A7024</strain>
    </source>
</reference>
<keyword evidence="4" id="KW-1185">Reference proteome</keyword>
<evidence type="ECO:0000259" key="2">
    <source>
        <dbReference type="Pfam" id="PF07885"/>
    </source>
</evidence>
<feature type="transmembrane region" description="Helical" evidence="1">
    <location>
        <begin position="79"/>
        <end position="100"/>
    </location>
</feature>
<feature type="transmembrane region" description="Helical" evidence="1">
    <location>
        <begin position="145"/>
        <end position="166"/>
    </location>
</feature>
<evidence type="ECO:0000313" key="3">
    <source>
        <dbReference type="EMBL" id="NGN62632.1"/>
    </source>
</evidence>
<dbReference type="InterPro" id="IPR013099">
    <property type="entry name" value="K_chnl_dom"/>
</dbReference>
<organism evidence="3 4">
    <name type="scientific">Streptomyces coryli</name>
    <dbReference type="NCBI Taxonomy" id="1128680"/>
    <lineage>
        <taxon>Bacteria</taxon>
        <taxon>Bacillati</taxon>
        <taxon>Actinomycetota</taxon>
        <taxon>Actinomycetes</taxon>
        <taxon>Kitasatosporales</taxon>
        <taxon>Streptomycetaceae</taxon>
        <taxon>Streptomyces</taxon>
    </lineage>
</organism>
<keyword evidence="1" id="KW-0812">Transmembrane</keyword>
<dbReference type="Pfam" id="PF07885">
    <property type="entry name" value="Ion_trans_2"/>
    <property type="match status" value="1"/>
</dbReference>
<dbReference type="RefSeq" id="WP_165230315.1">
    <property type="nucleotide sequence ID" value="NZ_JAAKZV010000003.1"/>
</dbReference>
<keyword evidence="3" id="KW-0407">Ion channel</keyword>
<dbReference type="Gene3D" id="1.10.287.70">
    <property type="match status" value="1"/>
</dbReference>
<dbReference type="GO" id="GO:0034220">
    <property type="term" value="P:monoatomic ion transmembrane transport"/>
    <property type="evidence" value="ECO:0007669"/>
    <property type="project" value="UniProtKB-KW"/>
</dbReference>
<keyword evidence="3" id="KW-0813">Transport</keyword>